<dbReference type="NCBIfam" id="TIGR01656">
    <property type="entry name" value="Histidinol-ppas"/>
    <property type="match status" value="1"/>
</dbReference>
<organism evidence="8 9">
    <name type="scientific">Hydrogenophaga atypica</name>
    <dbReference type="NCBI Taxonomy" id="249409"/>
    <lineage>
        <taxon>Bacteria</taxon>
        <taxon>Pseudomonadati</taxon>
        <taxon>Pseudomonadota</taxon>
        <taxon>Betaproteobacteria</taxon>
        <taxon>Burkholderiales</taxon>
        <taxon>Comamonadaceae</taxon>
        <taxon>Hydrogenophaga</taxon>
    </lineage>
</organism>
<evidence type="ECO:0000313" key="8">
    <source>
        <dbReference type="EMBL" id="MFC7407529.1"/>
    </source>
</evidence>
<evidence type="ECO:0000256" key="4">
    <source>
        <dbReference type="ARBA" id="ARBA00022723"/>
    </source>
</evidence>
<dbReference type="EMBL" id="JBHTCA010000001">
    <property type="protein sequence ID" value="MFC7407529.1"/>
    <property type="molecule type" value="Genomic_DNA"/>
</dbReference>
<dbReference type="RefSeq" id="WP_382219206.1">
    <property type="nucleotide sequence ID" value="NZ_JBHTCA010000001.1"/>
</dbReference>
<evidence type="ECO:0000256" key="3">
    <source>
        <dbReference type="ARBA" id="ARBA00022490"/>
    </source>
</evidence>
<evidence type="ECO:0000313" key="9">
    <source>
        <dbReference type="Proteomes" id="UP001596501"/>
    </source>
</evidence>
<reference evidence="9" key="1">
    <citation type="journal article" date="2019" name="Int. J. Syst. Evol. Microbiol.">
        <title>The Global Catalogue of Microorganisms (GCM) 10K type strain sequencing project: providing services to taxonomists for standard genome sequencing and annotation.</title>
        <authorList>
            <consortium name="The Broad Institute Genomics Platform"/>
            <consortium name="The Broad Institute Genome Sequencing Center for Infectious Disease"/>
            <person name="Wu L."/>
            <person name="Ma J."/>
        </authorList>
    </citation>
    <scope>NUCLEOTIDE SEQUENCE [LARGE SCALE GENOMIC DNA]</scope>
    <source>
        <strain evidence="9">CGMCC 1.12371</strain>
    </source>
</reference>
<keyword evidence="6" id="KW-0119">Carbohydrate metabolism</keyword>
<dbReference type="PANTHER" id="PTHR42891:SF1">
    <property type="entry name" value="D-GLYCERO-BETA-D-MANNO-HEPTOSE-1,7-BISPHOSPHATE 7-PHOSPHATASE"/>
    <property type="match status" value="1"/>
</dbReference>
<dbReference type="InterPro" id="IPR006543">
    <property type="entry name" value="Histidinol-phos"/>
</dbReference>
<dbReference type="GO" id="GO:0034200">
    <property type="term" value="F:D-glycero-beta-D-manno-heptose 1,7-bisphosphate 7-phosphatase activity"/>
    <property type="evidence" value="ECO:0007669"/>
    <property type="project" value="UniProtKB-EC"/>
</dbReference>
<evidence type="ECO:0000256" key="2">
    <source>
        <dbReference type="ARBA" id="ARBA00005628"/>
    </source>
</evidence>
<evidence type="ECO:0000256" key="7">
    <source>
        <dbReference type="ARBA" id="ARBA00031828"/>
    </source>
</evidence>
<keyword evidence="3" id="KW-0963">Cytoplasm</keyword>
<dbReference type="SUPFAM" id="SSF56784">
    <property type="entry name" value="HAD-like"/>
    <property type="match status" value="1"/>
</dbReference>
<protein>
    <recommendedName>
        <fullName evidence="7">D,D-heptose 1,7-bisphosphate phosphatase</fullName>
    </recommendedName>
</protein>
<dbReference type="InterPro" id="IPR036412">
    <property type="entry name" value="HAD-like_sf"/>
</dbReference>
<evidence type="ECO:0000256" key="5">
    <source>
        <dbReference type="ARBA" id="ARBA00022801"/>
    </source>
</evidence>
<dbReference type="NCBIfam" id="NF006506">
    <property type="entry name" value="PRK08942.1"/>
    <property type="match status" value="1"/>
</dbReference>
<comment type="subcellular location">
    <subcellularLocation>
        <location evidence="1">Cytoplasm</location>
    </subcellularLocation>
</comment>
<evidence type="ECO:0000256" key="6">
    <source>
        <dbReference type="ARBA" id="ARBA00023277"/>
    </source>
</evidence>
<comment type="caution">
    <text evidence="8">The sequence shown here is derived from an EMBL/GenBank/DDBJ whole genome shotgun (WGS) entry which is preliminary data.</text>
</comment>
<dbReference type="Proteomes" id="UP001596501">
    <property type="component" value="Unassembled WGS sequence"/>
</dbReference>
<dbReference type="NCBIfam" id="TIGR01662">
    <property type="entry name" value="HAD-SF-IIIA"/>
    <property type="match status" value="1"/>
</dbReference>
<dbReference type="Gene3D" id="3.40.50.1000">
    <property type="entry name" value="HAD superfamily/HAD-like"/>
    <property type="match status" value="1"/>
</dbReference>
<dbReference type="Pfam" id="PF00702">
    <property type="entry name" value="Hydrolase"/>
    <property type="match status" value="1"/>
</dbReference>
<dbReference type="CDD" id="cd07503">
    <property type="entry name" value="HAD_HisB-N"/>
    <property type="match status" value="1"/>
</dbReference>
<sequence>MGGTVKLIVLDRDGSLGQISEDFVRAPEDWVPQSGALEAVARLNQAGWRVVVASNQSGLGRGLFDMATLNAVHARMHKLLAGAGARVDAVFVCPHAPEDGCNCRKPEPGLLQQIGQRYGVALADIRAVGDSLNDVRAAAAAGCQPHLLLCGLLSAHTGPDALPLPPLPDGTVVHADLAAFADFLLATDKV</sequence>
<dbReference type="InterPro" id="IPR006549">
    <property type="entry name" value="HAD-SF_hydro_IIIA"/>
</dbReference>
<keyword evidence="9" id="KW-1185">Reference proteome</keyword>
<comment type="similarity">
    <text evidence="2">Belongs to the GmhB family.</text>
</comment>
<name>A0ABW2QDJ0_9BURK</name>
<dbReference type="PANTHER" id="PTHR42891">
    <property type="entry name" value="D-GLYCERO-BETA-D-MANNO-HEPTOSE-1,7-BISPHOSPHATE 7-PHOSPHATASE"/>
    <property type="match status" value="1"/>
</dbReference>
<evidence type="ECO:0000256" key="1">
    <source>
        <dbReference type="ARBA" id="ARBA00004496"/>
    </source>
</evidence>
<keyword evidence="4" id="KW-0479">Metal-binding</keyword>
<dbReference type="InterPro" id="IPR023214">
    <property type="entry name" value="HAD_sf"/>
</dbReference>
<accession>A0ABW2QDJ0</accession>
<keyword evidence="5 8" id="KW-0378">Hydrolase</keyword>
<proteinExistence type="inferred from homology"/>
<gene>
    <name evidence="8" type="primary">gmhB</name>
    <name evidence="8" type="ORF">ACFQPB_01500</name>
</gene>
<dbReference type="InterPro" id="IPR004446">
    <property type="entry name" value="Heptose_bisP_phosphatase"/>
</dbReference>